<keyword evidence="3" id="KW-1185">Reference proteome</keyword>
<reference evidence="2 3" key="1">
    <citation type="journal article" date="2018" name="J. Microbiol.">
        <title>Leifsonia flava sp. nov., a novel actinobacterium isolated from the rhizosphere of Aquilegia viridiflora.</title>
        <authorList>
            <person name="Cai Y."/>
            <person name="Tao W.Z."/>
            <person name="Ma Y.J."/>
            <person name="Cheng J."/>
            <person name="Zhang M.Y."/>
            <person name="Zhang Y.X."/>
        </authorList>
    </citation>
    <scope>NUCLEOTIDE SEQUENCE [LARGE SCALE GENOMIC DNA]</scope>
    <source>
        <strain evidence="2 3">SYP-B2174</strain>
    </source>
</reference>
<feature type="region of interest" description="Disordered" evidence="1">
    <location>
        <begin position="1"/>
        <end position="66"/>
    </location>
</feature>
<proteinExistence type="predicted"/>
<feature type="compositionally biased region" description="Basic and acidic residues" evidence="1">
    <location>
        <begin position="55"/>
        <end position="66"/>
    </location>
</feature>
<gene>
    <name evidence="2" type="ORF">E4M00_10090</name>
</gene>
<evidence type="ECO:0000313" key="2">
    <source>
        <dbReference type="EMBL" id="TFV98342.1"/>
    </source>
</evidence>
<organism evidence="2 3">
    <name type="scientific">Orlajensenia leifsoniae</name>
    <dbReference type="NCBI Taxonomy" id="2561933"/>
    <lineage>
        <taxon>Bacteria</taxon>
        <taxon>Bacillati</taxon>
        <taxon>Actinomycetota</taxon>
        <taxon>Actinomycetes</taxon>
        <taxon>Micrococcales</taxon>
        <taxon>Microbacteriaceae</taxon>
        <taxon>Orlajensenia</taxon>
    </lineage>
</organism>
<dbReference type="AlphaFoldDB" id="A0A4Y9R336"/>
<name>A0A4Y9R336_9MICO</name>
<comment type="caution">
    <text evidence="2">The sequence shown here is derived from an EMBL/GenBank/DDBJ whole genome shotgun (WGS) entry which is preliminary data.</text>
</comment>
<evidence type="ECO:0000256" key="1">
    <source>
        <dbReference type="SAM" id="MobiDB-lite"/>
    </source>
</evidence>
<dbReference type="Proteomes" id="UP000298127">
    <property type="component" value="Unassembled WGS sequence"/>
</dbReference>
<sequence length="66" mass="6494">MTDADNDRDDVQQGQASNAADAADNARNQAGKSGGHAPDTDGTTTGADTGGGEDVDVHGEPENPAG</sequence>
<feature type="compositionally biased region" description="Low complexity" evidence="1">
    <location>
        <begin position="12"/>
        <end position="31"/>
    </location>
</feature>
<dbReference type="EMBL" id="SPQZ01000003">
    <property type="protein sequence ID" value="TFV98342.1"/>
    <property type="molecule type" value="Genomic_DNA"/>
</dbReference>
<protein>
    <submittedName>
        <fullName evidence="2">Uncharacterized protein</fullName>
    </submittedName>
</protein>
<dbReference type="RefSeq" id="WP_135120321.1">
    <property type="nucleotide sequence ID" value="NZ_SPQZ01000003.1"/>
</dbReference>
<accession>A0A4Y9R336</accession>
<evidence type="ECO:0000313" key="3">
    <source>
        <dbReference type="Proteomes" id="UP000298127"/>
    </source>
</evidence>